<keyword evidence="1" id="KW-1133">Transmembrane helix</keyword>
<evidence type="ECO:0000313" key="2">
    <source>
        <dbReference type="EMBL" id="KIL34959.1"/>
    </source>
</evidence>
<dbReference type="InterPro" id="IPR007060">
    <property type="entry name" value="FtsL/DivIC"/>
</dbReference>
<keyword evidence="1" id="KW-0472">Membrane</keyword>
<accession>A0ABR5A1N5</accession>
<dbReference type="Pfam" id="PF04977">
    <property type="entry name" value="DivIC"/>
    <property type="match status" value="1"/>
</dbReference>
<evidence type="ECO:0000313" key="3">
    <source>
        <dbReference type="Proteomes" id="UP000054526"/>
    </source>
</evidence>
<comment type="caution">
    <text evidence="2">The sequence shown here is derived from an EMBL/GenBank/DDBJ whole genome shotgun (WGS) entry which is preliminary data.</text>
</comment>
<dbReference type="EMBL" id="JXAL01000025">
    <property type="protein sequence ID" value="KIL34959.1"/>
    <property type="molecule type" value="Genomic_DNA"/>
</dbReference>
<protein>
    <recommendedName>
        <fullName evidence="4">Septum formation initiator</fullName>
    </recommendedName>
</protein>
<name>A0ABR5A1N5_9BACL</name>
<gene>
    <name evidence="2" type="ORF">SD71_16545</name>
</gene>
<evidence type="ECO:0008006" key="4">
    <source>
        <dbReference type="Google" id="ProtNLM"/>
    </source>
</evidence>
<proteinExistence type="predicted"/>
<sequence length="106" mass="12011">MSSRNTAATPAMTGARRRLKLLLFVMVIFMSWAAYTYFTQFGQMSDRASQLREADKKLTDAAAKGELLKQEIIRLNDPEYIGQIARKEQGMGYPGEKPIHIEKTDP</sequence>
<dbReference type="Proteomes" id="UP000054526">
    <property type="component" value="Unassembled WGS sequence"/>
</dbReference>
<evidence type="ECO:0000256" key="1">
    <source>
        <dbReference type="SAM" id="Phobius"/>
    </source>
</evidence>
<dbReference type="RefSeq" id="WP_041065572.1">
    <property type="nucleotide sequence ID" value="NZ_JXAL01000025.1"/>
</dbReference>
<organism evidence="2 3">
    <name type="scientific">Cohnella kolymensis</name>
    <dbReference type="NCBI Taxonomy" id="1590652"/>
    <lineage>
        <taxon>Bacteria</taxon>
        <taxon>Bacillati</taxon>
        <taxon>Bacillota</taxon>
        <taxon>Bacilli</taxon>
        <taxon>Bacillales</taxon>
        <taxon>Paenibacillaceae</taxon>
        <taxon>Cohnella</taxon>
    </lineage>
</organism>
<keyword evidence="3" id="KW-1185">Reference proteome</keyword>
<reference evidence="2 3" key="1">
    <citation type="submission" date="2014-12" db="EMBL/GenBank/DDBJ databases">
        <title>Draft genome sequence of Cohnella kolymensis strain B-2846.</title>
        <authorList>
            <person name="Karlyshev A.V."/>
            <person name="Kudryashova E.B."/>
        </authorList>
    </citation>
    <scope>NUCLEOTIDE SEQUENCE [LARGE SCALE GENOMIC DNA]</scope>
    <source>
        <strain evidence="2 3">VKM B-2846</strain>
    </source>
</reference>
<feature type="transmembrane region" description="Helical" evidence="1">
    <location>
        <begin position="21"/>
        <end position="38"/>
    </location>
</feature>
<keyword evidence="1" id="KW-0812">Transmembrane</keyword>